<name>A0AAV7VSE6_PLEWA</name>
<feature type="compositionally biased region" description="Polar residues" evidence="1">
    <location>
        <begin position="110"/>
        <end position="122"/>
    </location>
</feature>
<accession>A0AAV7VSE6</accession>
<dbReference type="EMBL" id="JANPWB010000003">
    <property type="protein sequence ID" value="KAJ1203577.1"/>
    <property type="molecule type" value="Genomic_DNA"/>
</dbReference>
<evidence type="ECO:0000313" key="3">
    <source>
        <dbReference type="Proteomes" id="UP001066276"/>
    </source>
</evidence>
<gene>
    <name evidence="2" type="ORF">NDU88_007362</name>
</gene>
<feature type="region of interest" description="Disordered" evidence="1">
    <location>
        <begin position="78"/>
        <end position="139"/>
    </location>
</feature>
<reference evidence="2" key="1">
    <citation type="journal article" date="2022" name="bioRxiv">
        <title>Sequencing and chromosome-scale assembly of the giantPleurodeles waltlgenome.</title>
        <authorList>
            <person name="Brown T."/>
            <person name="Elewa A."/>
            <person name="Iarovenko S."/>
            <person name="Subramanian E."/>
            <person name="Araus A.J."/>
            <person name="Petzold A."/>
            <person name="Susuki M."/>
            <person name="Suzuki K.-i.T."/>
            <person name="Hayashi T."/>
            <person name="Toyoda A."/>
            <person name="Oliveira C."/>
            <person name="Osipova E."/>
            <person name="Leigh N.D."/>
            <person name="Simon A."/>
            <person name="Yun M.H."/>
        </authorList>
    </citation>
    <scope>NUCLEOTIDE SEQUENCE</scope>
    <source>
        <strain evidence="2">20211129_DDA</strain>
        <tissue evidence="2">Liver</tissue>
    </source>
</reference>
<sequence length="139" mass="15487">MRGSEKTDELLRDVCRGADVTRSCDGSLRSDPHNSHARADTAALNPEADRETDSLVGWLQPPRDLTRVKREIPPFPEEEVVSWSRNTPDLVKTEDWTDQEDVERGATDTAFRTSVTTGQSGSEESHGITEDCWPRGAYA</sequence>
<keyword evidence="3" id="KW-1185">Reference proteome</keyword>
<feature type="region of interest" description="Disordered" evidence="1">
    <location>
        <begin position="21"/>
        <end position="58"/>
    </location>
</feature>
<dbReference type="Proteomes" id="UP001066276">
    <property type="component" value="Chromosome 2_1"/>
</dbReference>
<evidence type="ECO:0000313" key="2">
    <source>
        <dbReference type="EMBL" id="KAJ1203577.1"/>
    </source>
</evidence>
<feature type="compositionally biased region" description="Basic and acidic residues" evidence="1">
    <location>
        <begin position="123"/>
        <end position="133"/>
    </location>
</feature>
<organism evidence="2 3">
    <name type="scientific">Pleurodeles waltl</name>
    <name type="common">Iberian ribbed newt</name>
    <dbReference type="NCBI Taxonomy" id="8319"/>
    <lineage>
        <taxon>Eukaryota</taxon>
        <taxon>Metazoa</taxon>
        <taxon>Chordata</taxon>
        <taxon>Craniata</taxon>
        <taxon>Vertebrata</taxon>
        <taxon>Euteleostomi</taxon>
        <taxon>Amphibia</taxon>
        <taxon>Batrachia</taxon>
        <taxon>Caudata</taxon>
        <taxon>Salamandroidea</taxon>
        <taxon>Salamandridae</taxon>
        <taxon>Pleurodelinae</taxon>
        <taxon>Pleurodeles</taxon>
    </lineage>
</organism>
<comment type="caution">
    <text evidence="2">The sequence shown here is derived from an EMBL/GenBank/DDBJ whole genome shotgun (WGS) entry which is preliminary data.</text>
</comment>
<dbReference type="AlphaFoldDB" id="A0AAV7VSE6"/>
<evidence type="ECO:0000256" key="1">
    <source>
        <dbReference type="SAM" id="MobiDB-lite"/>
    </source>
</evidence>
<proteinExistence type="predicted"/>
<protein>
    <submittedName>
        <fullName evidence="2">Uncharacterized protein</fullName>
    </submittedName>
</protein>
<feature type="compositionally biased region" description="Basic and acidic residues" evidence="1">
    <location>
        <begin position="28"/>
        <end position="39"/>
    </location>
</feature>